<keyword evidence="1" id="KW-0472">Membrane</keyword>
<protein>
    <submittedName>
        <fullName evidence="2">Uncharacterized protein</fullName>
    </submittedName>
</protein>
<dbReference type="EMBL" id="BSUN01000001">
    <property type="protein sequence ID" value="GMA33916.1"/>
    <property type="molecule type" value="Genomic_DNA"/>
</dbReference>
<reference evidence="3" key="1">
    <citation type="journal article" date="2019" name="Int. J. Syst. Evol. Microbiol.">
        <title>The Global Catalogue of Microorganisms (GCM) 10K type strain sequencing project: providing services to taxonomists for standard genome sequencing and annotation.</title>
        <authorList>
            <consortium name="The Broad Institute Genomics Platform"/>
            <consortium name="The Broad Institute Genome Sequencing Center for Infectious Disease"/>
            <person name="Wu L."/>
            <person name="Ma J."/>
        </authorList>
    </citation>
    <scope>NUCLEOTIDE SEQUENCE [LARGE SCALE GENOMIC DNA]</scope>
    <source>
        <strain evidence="3">NBRC 112299</strain>
    </source>
</reference>
<evidence type="ECO:0000313" key="3">
    <source>
        <dbReference type="Proteomes" id="UP001157125"/>
    </source>
</evidence>
<keyword evidence="1" id="KW-1133">Transmembrane helix</keyword>
<evidence type="ECO:0000256" key="1">
    <source>
        <dbReference type="SAM" id="Phobius"/>
    </source>
</evidence>
<sequence length="93" mass="9858">MAATVAGVVWIVVAVFNFVNGAWIAIVLIAVLIVGMHAVNRHYAAVRADVRLTKRDLDVALPSATHGVVLVNQASPARHARPRVRQGSASLLA</sequence>
<gene>
    <name evidence="2" type="ORF">GCM10025876_01200</name>
</gene>
<dbReference type="PANTHER" id="PTHR47704">
    <property type="entry name" value="POTASSIUM TRANSPORTER KIMA"/>
    <property type="match status" value="1"/>
</dbReference>
<dbReference type="RefSeq" id="WP_284327118.1">
    <property type="nucleotide sequence ID" value="NZ_BSUN01000001.1"/>
</dbReference>
<keyword evidence="1" id="KW-0812">Transmembrane</keyword>
<dbReference type="PANTHER" id="PTHR47704:SF1">
    <property type="entry name" value="POTASSIUM TRANSPORTER KIMA"/>
    <property type="match status" value="1"/>
</dbReference>
<feature type="transmembrane region" description="Helical" evidence="1">
    <location>
        <begin position="6"/>
        <end position="34"/>
    </location>
</feature>
<keyword evidence="3" id="KW-1185">Reference proteome</keyword>
<proteinExistence type="predicted"/>
<organism evidence="2 3">
    <name type="scientific">Demequina litorisediminis</name>
    <dbReference type="NCBI Taxonomy" id="1849022"/>
    <lineage>
        <taxon>Bacteria</taxon>
        <taxon>Bacillati</taxon>
        <taxon>Actinomycetota</taxon>
        <taxon>Actinomycetes</taxon>
        <taxon>Micrococcales</taxon>
        <taxon>Demequinaceae</taxon>
        <taxon>Demequina</taxon>
    </lineage>
</organism>
<dbReference type="InterPro" id="IPR053153">
    <property type="entry name" value="APC_K+_Transporter"/>
</dbReference>
<dbReference type="Proteomes" id="UP001157125">
    <property type="component" value="Unassembled WGS sequence"/>
</dbReference>
<evidence type="ECO:0000313" key="2">
    <source>
        <dbReference type="EMBL" id="GMA33916.1"/>
    </source>
</evidence>
<name>A0ABQ6I9I8_9MICO</name>
<accession>A0ABQ6I9I8</accession>
<comment type="caution">
    <text evidence="2">The sequence shown here is derived from an EMBL/GenBank/DDBJ whole genome shotgun (WGS) entry which is preliminary data.</text>
</comment>